<gene>
    <name evidence="2" type="ORF">pclt_cds_502</name>
</gene>
<name>A0A4D6EH35_9VIRU</name>
<reference evidence="2" key="1">
    <citation type="journal article" date="2019" name="Front. Microbiol.">
        <title>Pandoravirus Celtis Illustrates the Microevolution Processes at Work in the Giant Pandoraviridae Genomes.</title>
        <authorList>
            <person name="Legendre M."/>
            <person name="Alempic J.M."/>
            <person name="Philippe N."/>
            <person name="Lartigue A."/>
            <person name="Jeudy S."/>
            <person name="Poirot O."/>
            <person name="Ta N.T."/>
            <person name="Nin S."/>
            <person name="Coute Y."/>
            <person name="Abergel C."/>
            <person name="Claverie J.M."/>
        </authorList>
    </citation>
    <scope>NUCLEOTIDE SEQUENCE</scope>
</reference>
<dbReference type="Proteomes" id="UP001237152">
    <property type="component" value="Segment"/>
</dbReference>
<keyword evidence="1" id="KW-0812">Transmembrane</keyword>
<evidence type="ECO:0000313" key="2">
    <source>
        <dbReference type="EMBL" id="QBZ81096.1"/>
    </source>
</evidence>
<keyword evidence="1" id="KW-1133">Transmembrane helix</keyword>
<evidence type="ECO:0000313" key="3">
    <source>
        <dbReference type="Proteomes" id="UP001237152"/>
    </source>
</evidence>
<keyword evidence="1" id="KW-0472">Membrane</keyword>
<organism evidence="2 3">
    <name type="scientific">Pandoravirus celtis</name>
    <dbReference type="NCBI Taxonomy" id="2568002"/>
    <lineage>
        <taxon>Viruses</taxon>
        <taxon>Pandoravirus</taxon>
    </lineage>
</organism>
<dbReference type="EMBL" id="MK174290">
    <property type="protein sequence ID" value="QBZ81096.1"/>
    <property type="molecule type" value="Genomic_DNA"/>
</dbReference>
<protein>
    <submittedName>
        <fullName evidence="2">Uncharacterized protein</fullName>
    </submittedName>
</protein>
<accession>A0A4D6EH35</accession>
<proteinExistence type="predicted"/>
<sequence>MTLVLWSVWVGLRAADKATTPKHTPRDGALPDGTCPRLAHCFFLFFPFPFFPVFLFYFCWQPVACLVLLAQTRTIRCPAAGICASLKSHTTTVGALFSIMHRRYQRGHFFSTTA</sequence>
<feature type="transmembrane region" description="Helical" evidence="1">
    <location>
        <begin position="38"/>
        <end position="60"/>
    </location>
</feature>
<evidence type="ECO:0000256" key="1">
    <source>
        <dbReference type="SAM" id="Phobius"/>
    </source>
</evidence>